<dbReference type="PANTHER" id="PTHR42951:SF4">
    <property type="entry name" value="ACYL-COENZYME A THIOESTERASE MBLAC2"/>
    <property type="match status" value="1"/>
</dbReference>
<gene>
    <name evidence="3" type="ORF">GCM10017577_32440</name>
</gene>
<dbReference type="Gene3D" id="3.60.15.10">
    <property type="entry name" value="Ribonuclease Z/Hydroxyacylglutathione hydrolase-like"/>
    <property type="match status" value="1"/>
</dbReference>
<dbReference type="PANTHER" id="PTHR42951">
    <property type="entry name" value="METALLO-BETA-LACTAMASE DOMAIN-CONTAINING"/>
    <property type="match status" value="1"/>
</dbReference>
<comment type="caution">
    <text evidence="3">The sequence shown here is derived from an EMBL/GenBank/DDBJ whole genome shotgun (WGS) entry which is preliminary data.</text>
</comment>
<feature type="domain" description="Metallo-beta-lactamase" evidence="2">
    <location>
        <begin position="19"/>
        <end position="205"/>
    </location>
</feature>
<dbReference type="InterPro" id="IPR050855">
    <property type="entry name" value="NDM-1-like"/>
</dbReference>
<evidence type="ECO:0000256" key="1">
    <source>
        <dbReference type="SAM" id="MobiDB-lite"/>
    </source>
</evidence>
<protein>
    <submittedName>
        <fullName evidence="3">MBL fold metallo-hydrolase</fullName>
    </submittedName>
</protein>
<evidence type="ECO:0000313" key="3">
    <source>
        <dbReference type="EMBL" id="GLL12103.1"/>
    </source>
</evidence>
<feature type="region of interest" description="Disordered" evidence="1">
    <location>
        <begin position="235"/>
        <end position="256"/>
    </location>
</feature>
<reference evidence="3" key="1">
    <citation type="journal article" date="2014" name="Int. J. Syst. Evol. Microbiol.">
        <title>Complete genome sequence of Corynebacterium casei LMG S-19264T (=DSM 44701T), isolated from a smear-ripened cheese.</title>
        <authorList>
            <consortium name="US DOE Joint Genome Institute (JGI-PGF)"/>
            <person name="Walter F."/>
            <person name="Albersmeier A."/>
            <person name="Kalinowski J."/>
            <person name="Ruckert C."/>
        </authorList>
    </citation>
    <scope>NUCLEOTIDE SEQUENCE</scope>
    <source>
        <strain evidence="3">VKM Ac-1069</strain>
    </source>
</reference>
<dbReference type="AlphaFoldDB" id="A0A9W6NWV9"/>
<evidence type="ECO:0000313" key="4">
    <source>
        <dbReference type="Proteomes" id="UP001143463"/>
    </source>
</evidence>
<accession>A0A9W6NWV9</accession>
<dbReference type="InterPro" id="IPR036866">
    <property type="entry name" value="RibonucZ/Hydroxyglut_hydro"/>
</dbReference>
<proteinExistence type="predicted"/>
<evidence type="ECO:0000259" key="2">
    <source>
        <dbReference type="SMART" id="SM00849"/>
    </source>
</evidence>
<dbReference type="Proteomes" id="UP001143463">
    <property type="component" value="Unassembled WGS sequence"/>
</dbReference>
<dbReference type="SUPFAM" id="SSF56281">
    <property type="entry name" value="Metallo-hydrolase/oxidoreductase"/>
    <property type="match status" value="1"/>
</dbReference>
<dbReference type="EMBL" id="BSFQ01000012">
    <property type="protein sequence ID" value="GLL12103.1"/>
    <property type="molecule type" value="Genomic_DNA"/>
</dbReference>
<dbReference type="CDD" id="cd16282">
    <property type="entry name" value="metallo-hydrolase-like_MBL-fold"/>
    <property type="match status" value="1"/>
</dbReference>
<reference evidence="3" key="2">
    <citation type="submission" date="2023-01" db="EMBL/GenBank/DDBJ databases">
        <authorList>
            <person name="Sun Q."/>
            <person name="Evtushenko L."/>
        </authorList>
    </citation>
    <scope>NUCLEOTIDE SEQUENCE</scope>
    <source>
        <strain evidence="3">VKM Ac-1069</strain>
    </source>
</reference>
<dbReference type="RefSeq" id="WP_037045820.1">
    <property type="nucleotide sequence ID" value="NZ_BAAAUZ010000020.1"/>
</dbReference>
<name>A0A9W6NWV9_9PSEU</name>
<sequence length="256" mass="26586">MTWIEVGDGVLARRHAELDLTTGLVLGAERALVIDTRGDREQGAELAAAVRAVTALPLTVVLTHAHFDHCFGTAAFLPAPVLAHPGCRAALERTAADQREHWAVHYREEGDEATAAALEATEPVPPDPAPPSVDLGGREVVLVAPGPGHTDHDLAVHVPDADVLFAGDLLESGAPPDYEDAHPLAWADAVAALLALDAGTYVPGHGHPMTPAQARAQHGELAAVAALARAVAAGELDGTEAEARSPHPGVPWPEEP</sequence>
<dbReference type="Pfam" id="PF00753">
    <property type="entry name" value="Lactamase_B"/>
    <property type="match status" value="1"/>
</dbReference>
<keyword evidence="4" id="KW-1185">Reference proteome</keyword>
<organism evidence="3 4">
    <name type="scientific">Pseudonocardia halophobica</name>
    <dbReference type="NCBI Taxonomy" id="29401"/>
    <lineage>
        <taxon>Bacteria</taxon>
        <taxon>Bacillati</taxon>
        <taxon>Actinomycetota</taxon>
        <taxon>Actinomycetes</taxon>
        <taxon>Pseudonocardiales</taxon>
        <taxon>Pseudonocardiaceae</taxon>
        <taxon>Pseudonocardia</taxon>
    </lineage>
</organism>
<dbReference type="SMART" id="SM00849">
    <property type="entry name" value="Lactamase_B"/>
    <property type="match status" value="1"/>
</dbReference>
<dbReference type="InterPro" id="IPR001279">
    <property type="entry name" value="Metallo-B-lactamas"/>
</dbReference>